<evidence type="ECO:0000313" key="4">
    <source>
        <dbReference type="Proteomes" id="UP000280036"/>
    </source>
</evidence>
<feature type="coiled-coil region" evidence="1">
    <location>
        <begin position="98"/>
        <end position="132"/>
    </location>
</feature>
<dbReference type="OrthoDB" id="395792at2"/>
<reference evidence="3 4" key="1">
    <citation type="submission" date="2018-12" db="EMBL/GenBank/DDBJ databases">
        <authorList>
            <consortium name="Pathogen Informatics"/>
        </authorList>
    </citation>
    <scope>NUCLEOTIDE SEQUENCE [LARGE SCALE GENOMIC DNA]</scope>
    <source>
        <strain evidence="3 4">NCTC10126</strain>
    </source>
</reference>
<dbReference type="AlphaFoldDB" id="A0A3P8K902"/>
<evidence type="ECO:0008006" key="6">
    <source>
        <dbReference type="Google" id="ProtNLM"/>
    </source>
</evidence>
<keyword evidence="1" id="KW-0175">Coiled coil</keyword>
<accession>A0A3P8K902</accession>
<proteinExistence type="predicted"/>
<dbReference type="EMBL" id="CP101806">
    <property type="protein sequence ID" value="UUD35351.1"/>
    <property type="molecule type" value="Genomic_DNA"/>
</dbReference>
<gene>
    <name evidence="3" type="ORF">NCTC10126_00357</name>
    <name evidence="2" type="ORF">NPA07_00530</name>
</gene>
<dbReference type="Proteomes" id="UP000280036">
    <property type="component" value="Unassembled WGS sequence"/>
</dbReference>
<reference evidence="2" key="2">
    <citation type="submission" date="2022-07" db="EMBL/GenBank/DDBJ databases">
        <title>Complete genome of Mycoplasma caviae type strain G122.</title>
        <authorList>
            <person name="Spergser J."/>
        </authorList>
    </citation>
    <scope>NUCLEOTIDE SEQUENCE</scope>
    <source>
        <strain evidence="2">G122</strain>
    </source>
</reference>
<sequence length="664" mass="77928">MPKKITKWNKFIVSVALTTTIPFVSSKCNSDTKNILLQPNQIEEQKIENAKAELKKSTLTLEQNKTKYSSIIYDALLSKANQALADVNALLYNPQATYEQLFDKKEVVDKLINELEKQFNALKTEKESAVKMYNDFKNEINIFIDLIKNKDINKAFNFDDEINKIKELVQKCDHLLKENNVLTSVIKNISSEISAIIEKISLKLQDKYSKLKIEVEGKFDSLTGNVYSNLKKEINDIFKSESQNNSISSFYEKVYYSLNKKYEELLDLEKRENNKTYEIHKQELSSLVASAKQLKKSISTNYSSITIADLEKYITEAESKINNNSTKEELIEIKNKLQAEVTTIELEVIKIKFSREIENAERIINEIESEKFYISLRNNLQKQIDTSKELSNKTNKNKKEYEDKLDKFISFVEDVLKNKKNISDAVELVKTDIKKVEDTINNNKDKKLFSEKIQPRVNVLNTKKHEYEKEPFDKMEVSVVLEKLNDYHDEFENLNLYIEADINQIKNEFDEYLDEWKNLYEKVEKFEKQISNNANKNKYLNTFTKSEEYTKFKDKTNIEGYNILKDELINITSKVRNSFYTTKKEFSKDEIKRLLEEFVEVGKKYNNDETYRQISFRVQGQGNKSYEELKALMNTYDDDLQYVEALLTEVENKLDGYKKKLQTT</sequence>
<dbReference type="EMBL" id="UZVY01000001">
    <property type="protein sequence ID" value="VDR41869.1"/>
    <property type="molecule type" value="Genomic_DNA"/>
</dbReference>
<evidence type="ECO:0000313" key="5">
    <source>
        <dbReference type="Proteomes" id="UP001058569"/>
    </source>
</evidence>
<organism evidence="3 4">
    <name type="scientific">Mycoplasmopsis caviae</name>
    <dbReference type="NCBI Taxonomy" id="55603"/>
    <lineage>
        <taxon>Bacteria</taxon>
        <taxon>Bacillati</taxon>
        <taxon>Mycoplasmatota</taxon>
        <taxon>Mycoplasmoidales</taxon>
        <taxon>Metamycoplasmataceae</taxon>
        <taxon>Mycoplasmopsis</taxon>
    </lineage>
</organism>
<evidence type="ECO:0000313" key="2">
    <source>
        <dbReference type="EMBL" id="UUD35351.1"/>
    </source>
</evidence>
<feature type="coiled-coil region" evidence="1">
    <location>
        <begin position="40"/>
        <end position="67"/>
    </location>
</feature>
<name>A0A3P8K902_9BACT</name>
<keyword evidence="5" id="KW-1185">Reference proteome</keyword>
<protein>
    <recommendedName>
        <fullName evidence="6">Lipoprotein</fullName>
    </recommendedName>
</protein>
<evidence type="ECO:0000313" key="3">
    <source>
        <dbReference type="EMBL" id="VDR41869.1"/>
    </source>
</evidence>
<feature type="coiled-coil region" evidence="1">
    <location>
        <begin position="327"/>
        <end position="404"/>
    </location>
</feature>
<evidence type="ECO:0000256" key="1">
    <source>
        <dbReference type="SAM" id="Coils"/>
    </source>
</evidence>
<dbReference type="Proteomes" id="UP001058569">
    <property type="component" value="Chromosome"/>
</dbReference>
<dbReference type="RefSeq" id="WP_126118126.1">
    <property type="nucleotide sequence ID" value="NZ_CP101806.1"/>
</dbReference>